<dbReference type="InterPro" id="IPR050416">
    <property type="entry name" value="FAD-linked_Oxidoreductase"/>
</dbReference>
<dbReference type="PROSITE" id="PS51387">
    <property type="entry name" value="FAD_PCMH"/>
    <property type="match status" value="1"/>
</dbReference>
<sequence>MRTSFVRLASVAALQKSVTAELLTLRSDDACSVLANNWSGKVSYPNSTQYAISNNYWSAPQSEIHPACFITPESAEEVSDIIKILTSLGAQFTVKSGGHTAFAGGSNIEDGVTIDLARLNQVTVSDDRQTVSIGPGNRWYNVSQVLDPQGLAVVGGRVNEVGVSGLILGGGISFFSGEYGWACDNVRNFEVVLASGKIVNASTSENPDLYWALRGGGGSNFGVVTQFDLVAFEQGDVWLYNPIYTLSSSADLVPAFVDLVVDGLPSDHDAHTFFVIANFPGYGEIIANYMYHATPPVTAEDVPPVFANAIAVPGAVSTTTLVANVTTHTINLSEPYGMRKSWSGTSVYLKEGSAQFLEDIILLWQEHAQELMAAAGKTNTTLSPLFVYQPISTNIIEAMQKNGGNALGLRPEEGPLVHIQVVTHWETSKLDCLVESSVAELIEKIDALAEERGLAAKYIYMNYAGRHQDVYGGYGSENHERLRMVSEKYDPARIFETLWRGYFKA</sequence>
<protein>
    <submittedName>
        <fullName evidence="6">FAD binding domain-containing protein</fullName>
    </submittedName>
</protein>
<evidence type="ECO:0000256" key="2">
    <source>
        <dbReference type="ARBA" id="ARBA00022630"/>
    </source>
</evidence>
<proteinExistence type="inferred from homology"/>
<evidence type="ECO:0000256" key="4">
    <source>
        <dbReference type="ARBA" id="ARBA00023002"/>
    </source>
</evidence>
<name>A0AAI9ZEK9_9PEZI</name>
<dbReference type="InterPro" id="IPR016166">
    <property type="entry name" value="FAD-bd_PCMH"/>
</dbReference>
<reference evidence="6" key="1">
    <citation type="submission" date="2021-06" db="EMBL/GenBank/DDBJ databases">
        <title>Comparative genomics, transcriptomics and evolutionary studies reveal genomic signatures of adaptation to plant cell wall in hemibiotrophic fungi.</title>
        <authorList>
            <consortium name="DOE Joint Genome Institute"/>
            <person name="Baroncelli R."/>
            <person name="Diaz J.F."/>
            <person name="Benocci T."/>
            <person name="Peng M."/>
            <person name="Battaglia E."/>
            <person name="Haridas S."/>
            <person name="Andreopoulos W."/>
            <person name="Labutti K."/>
            <person name="Pangilinan J."/>
            <person name="Floch G.L."/>
            <person name="Makela M.R."/>
            <person name="Henrissat B."/>
            <person name="Grigoriev I.V."/>
            <person name="Crouch J.A."/>
            <person name="De Vries R.P."/>
            <person name="Sukno S.A."/>
            <person name="Thon M.R."/>
        </authorList>
    </citation>
    <scope>NUCLEOTIDE SEQUENCE</scope>
    <source>
        <strain evidence="6">CBS 102054</strain>
    </source>
</reference>
<evidence type="ECO:0000256" key="1">
    <source>
        <dbReference type="ARBA" id="ARBA00005466"/>
    </source>
</evidence>
<dbReference type="Gene3D" id="3.30.465.10">
    <property type="match status" value="1"/>
</dbReference>
<evidence type="ECO:0000313" key="6">
    <source>
        <dbReference type="EMBL" id="KAK1622135.1"/>
    </source>
</evidence>
<dbReference type="Proteomes" id="UP001243989">
    <property type="component" value="Unassembled WGS sequence"/>
</dbReference>
<dbReference type="InterPro" id="IPR016169">
    <property type="entry name" value="FAD-bd_PCMH_sub2"/>
</dbReference>
<dbReference type="Pfam" id="PF01565">
    <property type="entry name" value="FAD_binding_4"/>
    <property type="match status" value="1"/>
</dbReference>
<dbReference type="AlphaFoldDB" id="A0AAI9ZEK9"/>
<dbReference type="GO" id="GO:0071949">
    <property type="term" value="F:FAD binding"/>
    <property type="evidence" value="ECO:0007669"/>
    <property type="project" value="InterPro"/>
</dbReference>
<dbReference type="GO" id="GO:0016491">
    <property type="term" value="F:oxidoreductase activity"/>
    <property type="evidence" value="ECO:0007669"/>
    <property type="project" value="UniProtKB-KW"/>
</dbReference>
<organism evidence="6 7">
    <name type="scientific">Colletotrichum phormii</name>
    <dbReference type="NCBI Taxonomy" id="359342"/>
    <lineage>
        <taxon>Eukaryota</taxon>
        <taxon>Fungi</taxon>
        <taxon>Dikarya</taxon>
        <taxon>Ascomycota</taxon>
        <taxon>Pezizomycotina</taxon>
        <taxon>Sordariomycetes</taxon>
        <taxon>Hypocreomycetidae</taxon>
        <taxon>Glomerellales</taxon>
        <taxon>Glomerellaceae</taxon>
        <taxon>Colletotrichum</taxon>
        <taxon>Colletotrichum acutatum species complex</taxon>
    </lineage>
</organism>
<evidence type="ECO:0000313" key="7">
    <source>
        <dbReference type="Proteomes" id="UP001243989"/>
    </source>
</evidence>
<dbReference type="InterPro" id="IPR006094">
    <property type="entry name" value="Oxid_FAD_bind_N"/>
</dbReference>
<gene>
    <name evidence="6" type="ORF">BDP81DRAFT_455539</name>
</gene>
<keyword evidence="3" id="KW-0274">FAD</keyword>
<dbReference type="GeneID" id="85477933"/>
<dbReference type="RefSeq" id="XP_060438130.1">
    <property type="nucleotide sequence ID" value="XM_060593071.1"/>
</dbReference>
<dbReference type="SUPFAM" id="SSF56176">
    <property type="entry name" value="FAD-binding/transporter-associated domain-like"/>
    <property type="match status" value="1"/>
</dbReference>
<dbReference type="PANTHER" id="PTHR42973:SF54">
    <property type="entry name" value="FAD-BINDING PCMH-TYPE DOMAIN-CONTAINING PROTEIN"/>
    <property type="match status" value="1"/>
</dbReference>
<dbReference type="EMBL" id="JAHMHQ010000038">
    <property type="protein sequence ID" value="KAK1622135.1"/>
    <property type="molecule type" value="Genomic_DNA"/>
</dbReference>
<keyword evidence="4" id="KW-0560">Oxidoreductase</keyword>
<accession>A0AAI9ZEK9</accession>
<evidence type="ECO:0000259" key="5">
    <source>
        <dbReference type="PROSITE" id="PS51387"/>
    </source>
</evidence>
<keyword evidence="2" id="KW-0285">Flavoprotein</keyword>
<evidence type="ECO:0000256" key="3">
    <source>
        <dbReference type="ARBA" id="ARBA00022827"/>
    </source>
</evidence>
<comment type="caution">
    <text evidence="6">The sequence shown here is derived from an EMBL/GenBank/DDBJ whole genome shotgun (WGS) entry which is preliminary data.</text>
</comment>
<dbReference type="InterPro" id="IPR036318">
    <property type="entry name" value="FAD-bd_PCMH-like_sf"/>
</dbReference>
<dbReference type="PANTHER" id="PTHR42973">
    <property type="entry name" value="BINDING OXIDOREDUCTASE, PUTATIVE (AFU_ORTHOLOGUE AFUA_1G17690)-RELATED"/>
    <property type="match status" value="1"/>
</dbReference>
<keyword evidence="7" id="KW-1185">Reference proteome</keyword>
<comment type="similarity">
    <text evidence="1">Belongs to the oxygen-dependent FAD-linked oxidoreductase family.</text>
</comment>
<feature type="domain" description="FAD-binding PCMH-type" evidence="5">
    <location>
        <begin position="62"/>
        <end position="234"/>
    </location>
</feature>